<evidence type="ECO:0000256" key="1">
    <source>
        <dbReference type="SAM" id="MobiDB-lite"/>
    </source>
</evidence>
<gene>
    <name evidence="2" type="ORF">GCM10022214_70640</name>
</gene>
<feature type="compositionally biased region" description="Low complexity" evidence="1">
    <location>
        <begin position="45"/>
        <end position="61"/>
    </location>
</feature>
<feature type="compositionally biased region" description="Low complexity" evidence="1">
    <location>
        <begin position="157"/>
        <end position="171"/>
    </location>
</feature>
<feature type="compositionally biased region" description="Pro residues" evidence="1">
    <location>
        <begin position="98"/>
        <end position="110"/>
    </location>
</feature>
<evidence type="ECO:0000313" key="3">
    <source>
        <dbReference type="Proteomes" id="UP001500683"/>
    </source>
</evidence>
<evidence type="ECO:0000313" key="2">
    <source>
        <dbReference type="EMBL" id="GAA4096724.1"/>
    </source>
</evidence>
<name>A0ABP7WVY0_9ACTN</name>
<reference evidence="3" key="1">
    <citation type="journal article" date="2019" name="Int. J. Syst. Evol. Microbiol.">
        <title>The Global Catalogue of Microorganisms (GCM) 10K type strain sequencing project: providing services to taxonomists for standard genome sequencing and annotation.</title>
        <authorList>
            <consortium name="The Broad Institute Genomics Platform"/>
            <consortium name="The Broad Institute Genome Sequencing Center for Infectious Disease"/>
            <person name="Wu L."/>
            <person name="Ma J."/>
        </authorList>
    </citation>
    <scope>NUCLEOTIDE SEQUENCE [LARGE SCALE GENOMIC DNA]</scope>
    <source>
        <strain evidence="3">JCM 16702</strain>
    </source>
</reference>
<organism evidence="2 3">
    <name type="scientific">Actinomadura miaoliensis</name>
    <dbReference type="NCBI Taxonomy" id="430685"/>
    <lineage>
        <taxon>Bacteria</taxon>
        <taxon>Bacillati</taxon>
        <taxon>Actinomycetota</taxon>
        <taxon>Actinomycetes</taxon>
        <taxon>Streptosporangiales</taxon>
        <taxon>Thermomonosporaceae</taxon>
        <taxon>Actinomadura</taxon>
    </lineage>
</organism>
<dbReference type="Proteomes" id="UP001500683">
    <property type="component" value="Unassembled WGS sequence"/>
</dbReference>
<proteinExistence type="predicted"/>
<comment type="caution">
    <text evidence="2">The sequence shown here is derived from an EMBL/GenBank/DDBJ whole genome shotgun (WGS) entry which is preliminary data.</text>
</comment>
<sequence length="440" mass="44826">MAADQAPAAGWDFWAALGVTPEVEYPPDAEASQDKPPAPAERKAVAGAAASSSPEPKAAQPGAEDEWASLFSSWDSVAGTAPGQATGATPPQGKTAPEAPPAQQPSPPSAQPIAQGPAQPPAQPSAQGPVQAHVQAHVQTRPPAQIPTQAPPPSPAQAPAQAGAPADVAMPKAQEPADPDGPGLPPATEPVWVAAERIAQSLRPRMAAIWMEVLTHYTDGDRAMAGRVYDVLSGSHMLGELWRDERVDEVHIQGTEVTVCGRHGVYQVPGFPNLATARRAIETIKASRERTGAVVSRIGGSVVVSRRSGTGLDATALLAGGILTEEQLAQVRRTLEGMGAVTVTGPAARIVVRALASLIPVGSRVYLGAYATLPTGCVTAANAMEADYVVGVRPGAVAEGMAAAGQVGALIANPETRIPTALGFAVSGPSAAPGRLTPLT</sequence>
<feature type="region of interest" description="Disordered" evidence="1">
    <location>
        <begin position="24"/>
        <end position="188"/>
    </location>
</feature>
<keyword evidence="3" id="KW-1185">Reference proteome</keyword>
<dbReference type="EMBL" id="BAAAZG010000055">
    <property type="protein sequence ID" value="GAA4096724.1"/>
    <property type="molecule type" value="Genomic_DNA"/>
</dbReference>
<protein>
    <submittedName>
        <fullName evidence="2">Uncharacterized protein</fullName>
    </submittedName>
</protein>
<accession>A0ABP7WVY0</accession>
<feature type="compositionally biased region" description="Low complexity" evidence="1">
    <location>
        <begin position="78"/>
        <end position="97"/>
    </location>
</feature>